<dbReference type="SUPFAM" id="SSF51735">
    <property type="entry name" value="NAD(P)-binding Rossmann-fold domains"/>
    <property type="match status" value="1"/>
</dbReference>
<dbReference type="Gene3D" id="3.30.360.10">
    <property type="entry name" value="Dihydrodipicolinate Reductase, domain 2"/>
    <property type="match status" value="1"/>
</dbReference>
<evidence type="ECO:0000313" key="5">
    <source>
        <dbReference type="Proteomes" id="UP000479293"/>
    </source>
</evidence>
<dbReference type="InterPro" id="IPR050463">
    <property type="entry name" value="Gfo/Idh/MocA_oxidrdct_glycsds"/>
</dbReference>
<feature type="domain" description="Gfo/Idh/MocA-like oxidoreductase bacterial type C-terminal" evidence="3">
    <location>
        <begin position="369"/>
        <end position="438"/>
    </location>
</feature>
<dbReference type="GO" id="GO:0016491">
    <property type="term" value="F:oxidoreductase activity"/>
    <property type="evidence" value="ECO:0007669"/>
    <property type="project" value="UniProtKB-KW"/>
</dbReference>
<dbReference type="SUPFAM" id="SSF55347">
    <property type="entry name" value="Glyceraldehyde-3-phosphate dehydrogenase-like, C-terminal domain"/>
    <property type="match status" value="1"/>
</dbReference>
<dbReference type="Pfam" id="PF19051">
    <property type="entry name" value="GFO_IDH_MocA_C2"/>
    <property type="match status" value="2"/>
</dbReference>
<reference evidence="4 5" key="1">
    <citation type="submission" date="2019-10" db="EMBL/GenBank/DDBJ databases">
        <title>Draft Genome Sequence of Cytophagaceae sp. SJW1-29.</title>
        <authorList>
            <person name="Choi A."/>
        </authorList>
    </citation>
    <scope>NUCLEOTIDE SEQUENCE [LARGE SCALE GENOMIC DNA]</scope>
    <source>
        <strain evidence="4 5">SJW1-29</strain>
    </source>
</reference>
<accession>A0A7C9BMD5</accession>
<evidence type="ECO:0000259" key="2">
    <source>
        <dbReference type="Pfam" id="PF01408"/>
    </source>
</evidence>
<protein>
    <submittedName>
        <fullName evidence="4">Gfo/Idh/MocA family oxidoreductase</fullName>
    </submittedName>
</protein>
<dbReference type="PANTHER" id="PTHR43818">
    <property type="entry name" value="BCDNA.GH03377"/>
    <property type="match status" value="1"/>
</dbReference>
<dbReference type="AlphaFoldDB" id="A0A7C9BMD5"/>
<dbReference type="GO" id="GO:0000166">
    <property type="term" value="F:nucleotide binding"/>
    <property type="evidence" value="ECO:0007669"/>
    <property type="project" value="InterPro"/>
</dbReference>
<sequence>MPTTRREFLNSSTKLAAAASLGGMTYSPAQAQRVKNANDKITVALIGARSMGFGDLSNALKLPNVECVALCDIDDEVLTRRAADVEKMQGKVPKQYKEFERVMDDKSIDAVIIGTPDHWHCLPFIAACQAGKDIYVEKPLANSIAECNLMVQAARKYKRVVQVGQQQRSGDHWMQARDYIQKGNIGTLRKVNVWGNFRYGIGQPVVPDSAVPPGVDFERWLGPAPERTFNKNRFHGSWRMFWDYGGGLLTDWGVHLLDMALWVKDVKELPLSVTASGGNFAFSDHAHETFDTMNVNFQLKDYTVNWENVAGIQSGPYGRSYGLAYIGNDATLVIDRAGWEVFPEMSDDGKTYKVAKVPPQSGRDYHLDHMKNFITCIETRQDPNCPIENGALVASYAHMGNIALLTKSELKWDNAQKNFGDNAAANAFITPKYRKPWVLPKV</sequence>
<comment type="caution">
    <text evidence="4">The sequence shown here is derived from an EMBL/GenBank/DDBJ whole genome shotgun (WGS) entry which is preliminary data.</text>
</comment>
<evidence type="ECO:0000259" key="3">
    <source>
        <dbReference type="Pfam" id="PF19051"/>
    </source>
</evidence>
<dbReference type="InterPro" id="IPR000683">
    <property type="entry name" value="Gfo/Idh/MocA-like_OxRdtase_N"/>
</dbReference>
<evidence type="ECO:0000256" key="1">
    <source>
        <dbReference type="ARBA" id="ARBA00023002"/>
    </source>
</evidence>
<dbReference type="PANTHER" id="PTHR43818:SF11">
    <property type="entry name" value="BCDNA.GH03377"/>
    <property type="match status" value="1"/>
</dbReference>
<evidence type="ECO:0000313" key="4">
    <source>
        <dbReference type="EMBL" id="MPR36275.1"/>
    </source>
</evidence>
<name>A0A7C9BMD5_9BACT</name>
<feature type="domain" description="Gfo/Idh/MocA-like oxidoreductase N-terminal" evidence="2">
    <location>
        <begin position="42"/>
        <end position="164"/>
    </location>
</feature>
<dbReference type="RefSeq" id="WP_152764032.1">
    <property type="nucleotide sequence ID" value="NZ_WHLY01000002.1"/>
</dbReference>
<dbReference type="EMBL" id="WHLY01000002">
    <property type="protein sequence ID" value="MPR36275.1"/>
    <property type="molecule type" value="Genomic_DNA"/>
</dbReference>
<dbReference type="InterPro" id="IPR036291">
    <property type="entry name" value="NAD(P)-bd_dom_sf"/>
</dbReference>
<dbReference type="InterPro" id="IPR006311">
    <property type="entry name" value="TAT_signal"/>
</dbReference>
<dbReference type="PROSITE" id="PS51318">
    <property type="entry name" value="TAT"/>
    <property type="match status" value="1"/>
</dbReference>
<dbReference type="Proteomes" id="UP000479293">
    <property type="component" value="Unassembled WGS sequence"/>
</dbReference>
<keyword evidence="5" id="KW-1185">Reference proteome</keyword>
<proteinExistence type="predicted"/>
<keyword evidence="1" id="KW-0560">Oxidoreductase</keyword>
<dbReference type="InterPro" id="IPR043906">
    <property type="entry name" value="Gfo/Idh/MocA_OxRdtase_bact_C"/>
</dbReference>
<organism evidence="4 5">
    <name type="scientific">Salmonirosea aquatica</name>
    <dbReference type="NCBI Taxonomy" id="2654236"/>
    <lineage>
        <taxon>Bacteria</taxon>
        <taxon>Pseudomonadati</taxon>
        <taxon>Bacteroidota</taxon>
        <taxon>Cytophagia</taxon>
        <taxon>Cytophagales</taxon>
        <taxon>Spirosomataceae</taxon>
        <taxon>Salmonirosea</taxon>
    </lineage>
</organism>
<feature type="domain" description="Gfo/Idh/MocA-like oxidoreductase bacterial type C-terminal" evidence="3">
    <location>
        <begin position="200"/>
        <end position="275"/>
    </location>
</feature>
<dbReference type="Pfam" id="PF01408">
    <property type="entry name" value="GFO_IDH_MocA"/>
    <property type="match status" value="1"/>
</dbReference>
<dbReference type="Gene3D" id="3.40.50.720">
    <property type="entry name" value="NAD(P)-binding Rossmann-like Domain"/>
    <property type="match status" value="1"/>
</dbReference>
<gene>
    <name evidence="4" type="ORF">GBK04_23755</name>
</gene>